<dbReference type="InterPro" id="IPR014720">
    <property type="entry name" value="dsRBD_dom"/>
</dbReference>
<dbReference type="GO" id="GO:0032839">
    <property type="term" value="C:dendrite cytoplasm"/>
    <property type="evidence" value="ECO:0007669"/>
    <property type="project" value="GOC"/>
</dbReference>
<dbReference type="PANTHER" id="PTHR46054:SF3">
    <property type="entry name" value="MATERNAL EFFECT PROTEIN STAUFEN"/>
    <property type="match status" value="1"/>
</dbReference>
<accession>A0A3S4Q475</accession>
<dbReference type="GO" id="GO:0007281">
    <property type="term" value="P:germ cell development"/>
    <property type="evidence" value="ECO:0007669"/>
    <property type="project" value="TreeGrafter"/>
</dbReference>
<dbReference type="EMBL" id="NCKU01020623">
    <property type="protein sequence ID" value="RWR98585.1"/>
    <property type="molecule type" value="Genomic_DNA"/>
</dbReference>
<dbReference type="GO" id="GO:0003725">
    <property type="term" value="F:double-stranded RNA binding"/>
    <property type="evidence" value="ECO:0007669"/>
    <property type="project" value="TreeGrafter"/>
</dbReference>
<dbReference type="PANTHER" id="PTHR46054">
    <property type="entry name" value="MATERNAL EFFECT PROTEIN STAUFEN"/>
    <property type="match status" value="1"/>
</dbReference>
<evidence type="ECO:0000256" key="2">
    <source>
        <dbReference type="PROSITE-ProRule" id="PRU00266"/>
    </source>
</evidence>
<dbReference type="SUPFAM" id="SSF54768">
    <property type="entry name" value="dsRNA-binding domain-like"/>
    <property type="match status" value="1"/>
</dbReference>
<protein>
    <submittedName>
        <fullName evidence="4">Staufen-like protein</fullName>
    </submittedName>
</protein>
<dbReference type="Gene3D" id="3.30.160.20">
    <property type="match status" value="1"/>
</dbReference>
<feature type="domain" description="DRBM" evidence="3">
    <location>
        <begin position="66"/>
        <end position="112"/>
    </location>
</feature>
<dbReference type="AlphaFoldDB" id="A0A3S4Q475"/>
<name>A0A3S4Q475_9ACAR</name>
<gene>
    <name evidence="4" type="ORF">B4U79_19251</name>
</gene>
<dbReference type="FunFam" id="3.30.160.20:FF:000007">
    <property type="entry name" value="Double-stranded RNA-binding protein Staufen homolog 1"/>
    <property type="match status" value="1"/>
</dbReference>
<keyword evidence="5" id="KW-1185">Reference proteome</keyword>
<dbReference type="Proteomes" id="UP000285301">
    <property type="component" value="Unassembled WGS sequence"/>
</dbReference>
<evidence type="ECO:0000259" key="3">
    <source>
        <dbReference type="PROSITE" id="PS50137"/>
    </source>
</evidence>
<evidence type="ECO:0000313" key="4">
    <source>
        <dbReference type="EMBL" id="RWR98585.1"/>
    </source>
</evidence>
<comment type="caution">
    <text evidence="4">The sequence shown here is derived from an EMBL/GenBank/DDBJ whole genome shotgun (WGS) entry which is preliminary data.</text>
</comment>
<dbReference type="PROSITE" id="PS50137">
    <property type="entry name" value="DS_RBD"/>
    <property type="match status" value="1"/>
</dbReference>
<dbReference type="Pfam" id="PF00035">
    <property type="entry name" value="dsrm"/>
    <property type="match status" value="1"/>
</dbReference>
<evidence type="ECO:0000313" key="5">
    <source>
        <dbReference type="Proteomes" id="UP000285301"/>
    </source>
</evidence>
<dbReference type="OrthoDB" id="10037267at2759"/>
<dbReference type="GO" id="GO:0008298">
    <property type="term" value="P:intracellular mRNA localization"/>
    <property type="evidence" value="ECO:0007669"/>
    <property type="project" value="TreeGrafter"/>
</dbReference>
<reference evidence="4 5" key="1">
    <citation type="journal article" date="2018" name="Gigascience">
        <title>Genomes of trombidid mites reveal novel predicted allergens and laterally-transferred genes associated with secondary metabolism.</title>
        <authorList>
            <person name="Dong X."/>
            <person name="Chaisiri K."/>
            <person name="Xia D."/>
            <person name="Armstrong S.D."/>
            <person name="Fang Y."/>
            <person name="Donnelly M.J."/>
            <person name="Kadowaki T."/>
            <person name="McGarry J.W."/>
            <person name="Darby A.C."/>
            <person name="Makepeace B.L."/>
        </authorList>
    </citation>
    <scope>NUCLEOTIDE SEQUENCE [LARGE SCALE GENOMIC DNA]</scope>
    <source>
        <strain evidence="4">UoL-WK</strain>
    </source>
</reference>
<feature type="non-terminal residue" evidence="4">
    <location>
        <position position="112"/>
    </location>
</feature>
<keyword evidence="1 2" id="KW-0694">RNA-binding</keyword>
<evidence type="ECO:0000256" key="1">
    <source>
        <dbReference type="ARBA" id="ARBA00022884"/>
    </source>
</evidence>
<sequence>MNLGPTFCLSKVSFHLFVWSQASRIAFQEYSGHSMFHLKSSQFRQFSNRKIRRNGKEEIADENIKSPISLVHELTLKRNLVVKFEVVSESGPSHMPSFVTRCIVGDIVIESE</sequence>
<dbReference type="GO" id="GO:0035418">
    <property type="term" value="P:protein localization to synapse"/>
    <property type="evidence" value="ECO:0007669"/>
    <property type="project" value="TreeGrafter"/>
</dbReference>
<dbReference type="GO" id="GO:0098964">
    <property type="term" value="P:anterograde dendritic transport of messenger ribonucleoprotein complex"/>
    <property type="evidence" value="ECO:0007669"/>
    <property type="project" value="TreeGrafter"/>
</dbReference>
<organism evidence="4 5">
    <name type="scientific">Dinothrombium tinctorium</name>
    <dbReference type="NCBI Taxonomy" id="1965070"/>
    <lineage>
        <taxon>Eukaryota</taxon>
        <taxon>Metazoa</taxon>
        <taxon>Ecdysozoa</taxon>
        <taxon>Arthropoda</taxon>
        <taxon>Chelicerata</taxon>
        <taxon>Arachnida</taxon>
        <taxon>Acari</taxon>
        <taxon>Acariformes</taxon>
        <taxon>Trombidiformes</taxon>
        <taxon>Prostigmata</taxon>
        <taxon>Anystina</taxon>
        <taxon>Parasitengona</taxon>
        <taxon>Trombidioidea</taxon>
        <taxon>Trombidiidae</taxon>
        <taxon>Dinothrombium</taxon>
    </lineage>
</organism>
<dbReference type="GO" id="GO:0043025">
    <property type="term" value="C:neuronal cell body"/>
    <property type="evidence" value="ECO:0007669"/>
    <property type="project" value="TreeGrafter"/>
</dbReference>
<dbReference type="GO" id="GO:0005886">
    <property type="term" value="C:plasma membrane"/>
    <property type="evidence" value="ECO:0007669"/>
    <property type="project" value="TreeGrafter"/>
</dbReference>
<dbReference type="GO" id="GO:0003729">
    <property type="term" value="F:mRNA binding"/>
    <property type="evidence" value="ECO:0007669"/>
    <property type="project" value="TreeGrafter"/>
</dbReference>
<dbReference type="GO" id="GO:0010494">
    <property type="term" value="C:cytoplasmic stress granule"/>
    <property type="evidence" value="ECO:0007669"/>
    <property type="project" value="TreeGrafter"/>
</dbReference>
<dbReference type="InterPro" id="IPR051740">
    <property type="entry name" value="DRBM-containing_protein"/>
</dbReference>
<dbReference type="STRING" id="1965070.A0A3S4Q475"/>
<proteinExistence type="predicted"/>